<evidence type="ECO:0000313" key="1">
    <source>
        <dbReference type="EMBL" id="CAH6721904.1"/>
    </source>
</evidence>
<dbReference type="EMBL" id="CALSDN010000007">
    <property type="protein sequence ID" value="CAH6721904.1"/>
    <property type="molecule type" value="Genomic_DNA"/>
</dbReference>
<name>A0ACA9YA23_9ASCO</name>
<accession>A0ACA9YA23</accession>
<evidence type="ECO:0000313" key="2">
    <source>
        <dbReference type="Proteomes" id="UP001152531"/>
    </source>
</evidence>
<organism evidence="1 2">
    <name type="scientific">[Candida] jaroonii</name>
    <dbReference type="NCBI Taxonomy" id="467808"/>
    <lineage>
        <taxon>Eukaryota</taxon>
        <taxon>Fungi</taxon>
        <taxon>Dikarya</taxon>
        <taxon>Ascomycota</taxon>
        <taxon>Saccharomycotina</taxon>
        <taxon>Pichiomycetes</taxon>
        <taxon>Debaryomycetaceae</taxon>
        <taxon>Yamadazyma</taxon>
    </lineage>
</organism>
<sequence length="280" mass="31119">MVEYKSEKALSPEYLAGDANDNKDILKRYEINCDMGEAFGPWRMGPDEDLMPLIDSANVACGGHAGDPGTMEKTVKLAKKYGVKVGAHPGLPDKLGFGRRIWLIAPEDIYTMVLYQVGALKAFLDAEGMELSYIKPHGELYFYIERDDEIKKAVMKAAKVFGVPLVAAKSAPYLEIIKSENQQLIQEIYPDLNYNPKGDLCRIKAGPKTVRTPEMIYDCIMKAGMADQLVDIEGNTLNINYNGSPITFCLHSDMPTALENAKLARKAVDNLNDHYGFTKK</sequence>
<reference evidence="1" key="1">
    <citation type="submission" date="2022-06" db="EMBL/GenBank/DDBJ databases">
        <authorList>
            <person name="Legras J.-L."/>
            <person name="Devillers H."/>
            <person name="Grondin C."/>
        </authorList>
    </citation>
    <scope>NUCLEOTIDE SEQUENCE</scope>
    <source>
        <strain evidence="1">CLIB 1444</strain>
    </source>
</reference>
<dbReference type="Proteomes" id="UP001152531">
    <property type="component" value="Unassembled WGS sequence"/>
</dbReference>
<protein>
    <submittedName>
        <fullName evidence="1">Lactam utilization protein Lambp</fullName>
    </submittedName>
</protein>
<keyword evidence="2" id="KW-1185">Reference proteome</keyword>
<gene>
    <name evidence="1" type="ORF">CLIB1444_07S05072</name>
</gene>
<comment type="caution">
    <text evidence="1">The sequence shown here is derived from an EMBL/GenBank/DDBJ whole genome shotgun (WGS) entry which is preliminary data.</text>
</comment>
<proteinExistence type="predicted"/>